<dbReference type="InterPro" id="IPR050466">
    <property type="entry name" value="Carboxylest/Gibb_receptor"/>
</dbReference>
<evidence type="ECO:0000313" key="3">
    <source>
        <dbReference type="EMBL" id="KAD5317696.1"/>
    </source>
</evidence>
<keyword evidence="4" id="KW-1185">Reference proteome</keyword>
<name>A0A5N6NSF5_9ASTR</name>
<protein>
    <recommendedName>
        <fullName evidence="2">Alpha/beta hydrolase fold-3 domain-containing protein</fullName>
    </recommendedName>
</protein>
<dbReference type="InterPro" id="IPR013094">
    <property type="entry name" value="AB_hydrolase_3"/>
</dbReference>
<accession>A0A5N6NSF5</accession>
<evidence type="ECO:0000313" key="4">
    <source>
        <dbReference type="Proteomes" id="UP000326396"/>
    </source>
</evidence>
<proteinExistence type="inferred from homology"/>
<dbReference type="Proteomes" id="UP000326396">
    <property type="component" value="Linkage Group LG17"/>
</dbReference>
<reference evidence="3 4" key="1">
    <citation type="submission" date="2019-05" db="EMBL/GenBank/DDBJ databases">
        <title>Mikania micrantha, genome provides insights into the molecular mechanism of rapid growth.</title>
        <authorList>
            <person name="Liu B."/>
        </authorList>
    </citation>
    <scope>NUCLEOTIDE SEQUENCE [LARGE SCALE GENOMIC DNA]</scope>
    <source>
        <strain evidence="3">NLD-2019</strain>
        <tissue evidence="3">Leaf</tissue>
    </source>
</reference>
<dbReference type="SUPFAM" id="SSF53474">
    <property type="entry name" value="alpha/beta-Hydrolases"/>
    <property type="match status" value="1"/>
</dbReference>
<evidence type="ECO:0000256" key="1">
    <source>
        <dbReference type="ARBA" id="ARBA00010515"/>
    </source>
</evidence>
<dbReference type="OrthoDB" id="408631at2759"/>
<evidence type="ECO:0000259" key="2">
    <source>
        <dbReference type="Pfam" id="PF07859"/>
    </source>
</evidence>
<dbReference type="AlphaFoldDB" id="A0A5N6NSF5"/>
<dbReference type="PANTHER" id="PTHR23024">
    <property type="entry name" value="ARYLACETAMIDE DEACETYLASE"/>
    <property type="match status" value="1"/>
</dbReference>
<dbReference type="InterPro" id="IPR029058">
    <property type="entry name" value="AB_hydrolase_fold"/>
</dbReference>
<dbReference type="Pfam" id="PF07859">
    <property type="entry name" value="Abhydrolase_3"/>
    <property type="match status" value="1"/>
</dbReference>
<sequence length="339" mass="38585">MKSTIATTQNSLSLPWKTGVALWVLNAAFNLVLRKDGTVNRGLLKLVDLRRQPSSEPINGVKTYDVVVDPTRKLWFRVFVPTQYAVEEVPVMVFFPGGGYVAMSPDSKMYDDVCRRFARELPAVVVSVDYRLAPEHRHPAQHDDGLDVLKFLDNEDSRSKWLPENANVSRCFIAGDSAGGNMTHNVFQRASQFKFKQLQIIGLVAIQPFFGGEERTDTEIRLDGSVPILSLKQTDFFWNAFLPPGDPYKRDHPVINVSGPNGVDISGIDFPPTLVVVAGFDILRDWQIRYYQWLKKFGKDAYVVDYPNMFHDFFLFPEVPESDQLISHVKDFIHKVFIK</sequence>
<dbReference type="GO" id="GO:0016787">
    <property type="term" value="F:hydrolase activity"/>
    <property type="evidence" value="ECO:0007669"/>
    <property type="project" value="InterPro"/>
</dbReference>
<comment type="caution">
    <text evidence="3">The sequence shown here is derived from an EMBL/GenBank/DDBJ whole genome shotgun (WGS) entry which is preliminary data.</text>
</comment>
<gene>
    <name evidence="3" type="ORF">E3N88_17642</name>
</gene>
<dbReference type="EMBL" id="SZYD01000009">
    <property type="protein sequence ID" value="KAD5317696.1"/>
    <property type="molecule type" value="Genomic_DNA"/>
</dbReference>
<dbReference type="Gene3D" id="3.40.50.1820">
    <property type="entry name" value="alpha/beta hydrolase"/>
    <property type="match status" value="1"/>
</dbReference>
<feature type="domain" description="Alpha/beta hydrolase fold-3" evidence="2">
    <location>
        <begin position="92"/>
        <end position="314"/>
    </location>
</feature>
<organism evidence="3 4">
    <name type="scientific">Mikania micrantha</name>
    <name type="common">bitter vine</name>
    <dbReference type="NCBI Taxonomy" id="192012"/>
    <lineage>
        <taxon>Eukaryota</taxon>
        <taxon>Viridiplantae</taxon>
        <taxon>Streptophyta</taxon>
        <taxon>Embryophyta</taxon>
        <taxon>Tracheophyta</taxon>
        <taxon>Spermatophyta</taxon>
        <taxon>Magnoliopsida</taxon>
        <taxon>eudicotyledons</taxon>
        <taxon>Gunneridae</taxon>
        <taxon>Pentapetalae</taxon>
        <taxon>asterids</taxon>
        <taxon>campanulids</taxon>
        <taxon>Asterales</taxon>
        <taxon>Asteraceae</taxon>
        <taxon>Asteroideae</taxon>
        <taxon>Heliantheae alliance</taxon>
        <taxon>Eupatorieae</taxon>
        <taxon>Mikania</taxon>
    </lineage>
</organism>
<dbReference type="PANTHER" id="PTHR23024:SF24">
    <property type="entry name" value="ALPHA_BETA HYDROLASE FOLD-3 DOMAIN-CONTAINING PROTEIN"/>
    <property type="match status" value="1"/>
</dbReference>
<comment type="similarity">
    <text evidence="1">Belongs to the 'GDXG' lipolytic enzyme family.</text>
</comment>
<dbReference type="SMR" id="A0A5N6NSF5"/>